<dbReference type="GO" id="GO:0005507">
    <property type="term" value="F:copper ion binding"/>
    <property type="evidence" value="ECO:0007669"/>
    <property type="project" value="TreeGrafter"/>
</dbReference>
<dbReference type="GO" id="GO:0010038">
    <property type="term" value="P:response to metal ion"/>
    <property type="evidence" value="ECO:0007669"/>
    <property type="project" value="InterPro"/>
</dbReference>
<gene>
    <name evidence="3" type="ORF">CAPTEDRAFT_153114</name>
</gene>
<evidence type="ECO:0000313" key="4">
    <source>
        <dbReference type="EnsemblMetazoa" id="CapteP153114"/>
    </source>
</evidence>
<proteinExistence type="inferred from homology"/>
<dbReference type="OrthoDB" id="2017693at2759"/>
<feature type="region of interest" description="Disordered" evidence="2">
    <location>
        <begin position="112"/>
        <end position="133"/>
    </location>
</feature>
<reference evidence="4" key="3">
    <citation type="submission" date="2015-06" db="UniProtKB">
        <authorList>
            <consortium name="EnsemblMetazoa"/>
        </authorList>
    </citation>
    <scope>IDENTIFICATION</scope>
</reference>
<comment type="similarity">
    <text evidence="1">Belongs to the CutA family.</text>
</comment>
<evidence type="ECO:0000313" key="3">
    <source>
        <dbReference type="EMBL" id="ELU09979.1"/>
    </source>
</evidence>
<evidence type="ECO:0000256" key="1">
    <source>
        <dbReference type="ARBA" id="ARBA00010169"/>
    </source>
</evidence>
<name>R7UTX7_CAPTE</name>
<reference evidence="3 5" key="2">
    <citation type="journal article" date="2013" name="Nature">
        <title>Insights into bilaterian evolution from three spiralian genomes.</title>
        <authorList>
            <person name="Simakov O."/>
            <person name="Marletaz F."/>
            <person name="Cho S.J."/>
            <person name="Edsinger-Gonzales E."/>
            <person name="Havlak P."/>
            <person name="Hellsten U."/>
            <person name="Kuo D.H."/>
            <person name="Larsson T."/>
            <person name="Lv J."/>
            <person name="Arendt D."/>
            <person name="Savage R."/>
            <person name="Osoegawa K."/>
            <person name="de Jong P."/>
            <person name="Grimwood J."/>
            <person name="Chapman J.A."/>
            <person name="Shapiro H."/>
            <person name="Aerts A."/>
            <person name="Otillar R.P."/>
            <person name="Terry A.Y."/>
            <person name="Boore J.L."/>
            <person name="Grigoriev I.V."/>
            <person name="Lindberg D.R."/>
            <person name="Seaver E.C."/>
            <person name="Weisblat D.A."/>
            <person name="Putnam N.H."/>
            <person name="Rokhsar D.S."/>
        </authorList>
    </citation>
    <scope>NUCLEOTIDE SEQUENCE</scope>
    <source>
        <strain evidence="3 5">I ESC-2004</strain>
    </source>
</reference>
<dbReference type="PANTHER" id="PTHR23419">
    <property type="entry name" value="DIVALENT CATION TOLERANCE CUTA-RELATED"/>
    <property type="match status" value="1"/>
</dbReference>
<dbReference type="InterPro" id="IPR015867">
    <property type="entry name" value="N-reg_PII/ATP_PRibTrfase_C"/>
</dbReference>
<protein>
    <recommendedName>
        <fullName evidence="6">CutA1 divalent ion tolerance protein</fullName>
    </recommendedName>
</protein>
<reference evidence="5" key="1">
    <citation type="submission" date="2012-12" db="EMBL/GenBank/DDBJ databases">
        <authorList>
            <person name="Hellsten U."/>
            <person name="Grimwood J."/>
            <person name="Chapman J.A."/>
            <person name="Shapiro H."/>
            <person name="Aerts A."/>
            <person name="Otillar R.P."/>
            <person name="Terry A.Y."/>
            <person name="Boore J.L."/>
            <person name="Simakov O."/>
            <person name="Marletaz F."/>
            <person name="Cho S.-J."/>
            <person name="Edsinger-Gonzales E."/>
            <person name="Havlak P."/>
            <person name="Kuo D.-H."/>
            <person name="Larsson T."/>
            <person name="Lv J."/>
            <person name="Arendt D."/>
            <person name="Savage R."/>
            <person name="Osoegawa K."/>
            <person name="de Jong P."/>
            <person name="Lindberg D.R."/>
            <person name="Seaver E.C."/>
            <person name="Weisblat D.A."/>
            <person name="Putnam N.H."/>
            <person name="Grigoriev I.V."/>
            <person name="Rokhsar D.S."/>
        </authorList>
    </citation>
    <scope>NUCLEOTIDE SEQUENCE</scope>
    <source>
        <strain evidence="5">I ESC-2004</strain>
    </source>
</reference>
<evidence type="ECO:0000256" key="2">
    <source>
        <dbReference type="SAM" id="MobiDB-lite"/>
    </source>
</evidence>
<sequence length="133" mass="14791">MAGEFSVAFVTVPSMHSAKDIARGLVEGRLAACVNIIPNLRSIYIWQGEIQEDAELLLLIKTRTSRVPDMTEYVKEKHPFDLCEVIATPIESGNAPYLNWIGESVPALNPNKNMKNIENQSDSYNGQNAEIDN</sequence>
<dbReference type="Pfam" id="PF03091">
    <property type="entry name" value="CutA1"/>
    <property type="match status" value="1"/>
</dbReference>
<dbReference type="EnsemblMetazoa" id="CapteT153114">
    <property type="protein sequence ID" value="CapteP153114"/>
    <property type="gene ID" value="CapteG153114"/>
</dbReference>
<dbReference type="EMBL" id="KB297743">
    <property type="protein sequence ID" value="ELU09979.1"/>
    <property type="molecule type" value="Genomic_DNA"/>
</dbReference>
<dbReference type="AlphaFoldDB" id="R7UTX7"/>
<organism evidence="3">
    <name type="scientific">Capitella teleta</name>
    <name type="common">Polychaete worm</name>
    <dbReference type="NCBI Taxonomy" id="283909"/>
    <lineage>
        <taxon>Eukaryota</taxon>
        <taxon>Metazoa</taxon>
        <taxon>Spiralia</taxon>
        <taxon>Lophotrochozoa</taxon>
        <taxon>Annelida</taxon>
        <taxon>Polychaeta</taxon>
        <taxon>Sedentaria</taxon>
        <taxon>Scolecida</taxon>
        <taxon>Capitellidae</taxon>
        <taxon>Capitella</taxon>
    </lineage>
</organism>
<dbReference type="InterPro" id="IPR011322">
    <property type="entry name" value="N-reg_PII-like_a/b"/>
</dbReference>
<dbReference type="HOGENOM" id="CLU_098807_1_2_1"/>
<dbReference type="InterPro" id="IPR004323">
    <property type="entry name" value="Ion_tolerance_CutA"/>
</dbReference>
<evidence type="ECO:0000313" key="5">
    <source>
        <dbReference type="Proteomes" id="UP000014760"/>
    </source>
</evidence>
<dbReference type="Proteomes" id="UP000014760">
    <property type="component" value="Unassembled WGS sequence"/>
</dbReference>
<dbReference type="Gene3D" id="3.30.70.120">
    <property type="match status" value="1"/>
</dbReference>
<dbReference type="PANTHER" id="PTHR23419:SF8">
    <property type="entry name" value="FI09726P"/>
    <property type="match status" value="1"/>
</dbReference>
<accession>R7UTX7</accession>
<dbReference type="OMA" id="VYTTFPD"/>
<evidence type="ECO:0008006" key="6">
    <source>
        <dbReference type="Google" id="ProtNLM"/>
    </source>
</evidence>
<keyword evidence="5" id="KW-1185">Reference proteome</keyword>
<dbReference type="FunCoup" id="R7UTX7">
    <property type="interactions" value="332"/>
</dbReference>
<dbReference type="SUPFAM" id="SSF54913">
    <property type="entry name" value="GlnB-like"/>
    <property type="match status" value="1"/>
</dbReference>
<dbReference type="STRING" id="283909.R7UTX7"/>
<dbReference type="EMBL" id="AMQN01006160">
    <property type="status" value="NOT_ANNOTATED_CDS"/>
    <property type="molecule type" value="Genomic_DNA"/>
</dbReference>